<evidence type="ECO:0000313" key="2">
    <source>
        <dbReference type="Proteomes" id="UP000607653"/>
    </source>
</evidence>
<sequence>MDGWERERQDFLEISSLFPIPPIPKLSLCSSLSVVSPT</sequence>
<evidence type="ECO:0000313" key="1">
    <source>
        <dbReference type="EMBL" id="DAD31518.1"/>
    </source>
</evidence>
<dbReference type="EMBL" id="DUZY01000003">
    <property type="protein sequence ID" value="DAD31518.1"/>
    <property type="molecule type" value="Genomic_DNA"/>
</dbReference>
<accession>A0A822YQM4</accession>
<dbReference type="Proteomes" id="UP000607653">
    <property type="component" value="Unassembled WGS sequence"/>
</dbReference>
<keyword evidence="2" id="KW-1185">Reference proteome</keyword>
<proteinExistence type="predicted"/>
<comment type="caution">
    <text evidence="1">The sequence shown here is derived from an EMBL/GenBank/DDBJ whole genome shotgun (WGS) entry which is preliminary data.</text>
</comment>
<gene>
    <name evidence="1" type="ORF">HUJ06_010369</name>
</gene>
<name>A0A822YQM4_NELNU</name>
<reference evidence="1 2" key="1">
    <citation type="journal article" date="2020" name="Mol. Biol. Evol.">
        <title>Distinct Expression and Methylation Patterns for Genes with Different Fates following a Single Whole-Genome Duplication in Flowering Plants.</title>
        <authorList>
            <person name="Shi T."/>
            <person name="Rahmani R.S."/>
            <person name="Gugger P.F."/>
            <person name="Wang M."/>
            <person name="Li H."/>
            <person name="Zhang Y."/>
            <person name="Li Z."/>
            <person name="Wang Q."/>
            <person name="Van de Peer Y."/>
            <person name="Marchal K."/>
            <person name="Chen J."/>
        </authorList>
    </citation>
    <scope>NUCLEOTIDE SEQUENCE [LARGE SCALE GENOMIC DNA]</scope>
    <source>
        <tissue evidence="1">Leaf</tissue>
    </source>
</reference>
<protein>
    <submittedName>
        <fullName evidence="1">Uncharacterized protein</fullName>
    </submittedName>
</protein>
<organism evidence="1 2">
    <name type="scientific">Nelumbo nucifera</name>
    <name type="common">Sacred lotus</name>
    <dbReference type="NCBI Taxonomy" id="4432"/>
    <lineage>
        <taxon>Eukaryota</taxon>
        <taxon>Viridiplantae</taxon>
        <taxon>Streptophyta</taxon>
        <taxon>Embryophyta</taxon>
        <taxon>Tracheophyta</taxon>
        <taxon>Spermatophyta</taxon>
        <taxon>Magnoliopsida</taxon>
        <taxon>Proteales</taxon>
        <taxon>Nelumbonaceae</taxon>
        <taxon>Nelumbo</taxon>
    </lineage>
</organism>
<dbReference type="AlphaFoldDB" id="A0A822YQM4"/>